<dbReference type="SUPFAM" id="SSF46785">
    <property type="entry name" value="Winged helix' DNA-binding domain"/>
    <property type="match status" value="1"/>
</dbReference>
<dbReference type="InterPro" id="IPR023187">
    <property type="entry name" value="Tscrpt_reg_MarR-type_CS"/>
</dbReference>
<dbReference type="PROSITE" id="PS50995">
    <property type="entry name" value="HTH_MARR_2"/>
    <property type="match status" value="1"/>
</dbReference>
<dbReference type="RefSeq" id="WP_344827003.1">
    <property type="nucleotide sequence ID" value="NZ_BAAAUV010000005.1"/>
</dbReference>
<dbReference type="InterPro" id="IPR036390">
    <property type="entry name" value="WH_DNA-bd_sf"/>
</dbReference>
<dbReference type="Gene3D" id="1.10.10.10">
    <property type="entry name" value="Winged helix-like DNA-binding domain superfamily/Winged helix DNA-binding domain"/>
    <property type="match status" value="1"/>
</dbReference>
<dbReference type="InterPro" id="IPR000835">
    <property type="entry name" value="HTH_MarR-typ"/>
</dbReference>
<comment type="caution">
    <text evidence="5">The sequence shown here is derived from an EMBL/GenBank/DDBJ whole genome shotgun (WGS) entry which is preliminary data.</text>
</comment>
<dbReference type="PANTHER" id="PTHR33164:SF99">
    <property type="entry name" value="MARR FAMILY REGULATORY PROTEIN"/>
    <property type="match status" value="1"/>
</dbReference>
<evidence type="ECO:0000256" key="3">
    <source>
        <dbReference type="ARBA" id="ARBA00023163"/>
    </source>
</evidence>
<organism evidence="5 6">
    <name type="scientific">Actinocorallia longicatena</name>
    <dbReference type="NCBI Taxonomy" id="111803"/>
    <lineage>
        <taxon>Bacteria</taxon>
        <taxon>Bacillati</taxon>
        <taxon>Actinomycetota</taxon>
        <taxon>Actinomycetes</taxon>
        <taxon>Streptosporangiales</taxon>
        <taxon>Thermomonosporaceae</taxon>
        <taxon>Actinocorallia</taxon>
    </lineage>
</organism>
<sequence length="152" mass="16949">MNEPRIAFLLAMAHRAMTDRLHQWLAEEGREALRPAHGYTFRFLAEGGVVTSVELGQRLGVSKQAATKIAAELEEWGYVVRRPHPTDGRARALGLTQRGLDYISHVDGLWDEAEAEWAALIGPERLEETREAIAAYVEHASAKGAPLLRPVW</sequence>
<keyword evidence="6" id="KW-1185">Reference proteome</keyword>
<dbReference type="PRINTS" id="PR00598">
    <property type="entry name" value="HTHMARR"/>
</dbReference>
<evidence type="ECO:0000256" key="2">
    <source>
        <dbReference type="ARBA" id="ARBA00023125"/>
    </source>
</evidence>
<protein>
    <submittedName>
        <fullName evidence="5">MarR family winged helix-turn-helix transcriptional regulator</fullName>
    </submittedName>
</protein>
<dbReference type="EMBL" id="BAAAUV010000005">
    <property type="protein sequence ID" value="GAA3209138.1"/>
    <property type="molecule type" value="Genomic_DNA"/>
</dbReference>
<dbReference type="PROSITE" id="PS01117">
    <property type="entry name" value="HTH_MARR_1"/>
    <property type="match status" value="1"/>
</dbReference>
<proteinExistence type="predicted"/>
<evidence type="ECO:0000256" key="1">
    <source>
        <dbReference type="ARBA" id="ARBA00023015"/>
    </source>
</evidence>
<keyword evidence="1" id="KW-0805">Transcription regulation</keyword>
<keyword evidence="3" id="KW-0804">Transcription</keyword>
<name>A0ABP6QDA3_9ACTN</name>
<keyword evidence="2" id="KW-0238">DNA-binding</keyword>
<dbReference type="SMART" id="SM00347">
    <property type="entry name" value="HTH_MARR"/>
    <property type="match status" value="1"/>
</dbReference>
<evidence type="ECO:0000313" key="6">
    <source>
        <dbReference type="Proteomes" id="UP001501237"/>
    </source>
</evidence>
<gene>
    <name evidence="5" type="ORF">GCM10010468_26440</name>
</gene>
<evidence type="ECO:0000313" key="5">
    <source>
        <dbReference type="EMBL" id="GAA3209138.1"/>
    </source>
</evidence>
<accession>A0ABP6QDA3</accession>
<dbReference type="PANTHER" id="PTHR33164">
    <property type="entry name" value="TRANSCRIPTIONAL REGULATOR, MARR FAMILY"/>
    <property type="match status" value="1"/>
</dbReference>
<feature type="domain" description="HTH marR-type" evidence="4">
    <location>
        <begin position="3"/>
        <end position="138"/>
    </location>
</feature>
<dbReference type="InterPro" id="IPR036388">
    <property type="entry name" value="WH-like_DNA-bd_sf"/>
</dbReference>
<evidence type="ECO:0000259" key="4">
    <source>
        <dbReference type="PROSITE" id="PS50995"/>
    </source>
</evidence>
<dbReference type="Proteomes" id="UP001501237">
    <property type="component" value="Unassembled WGS sequence"/>
</dbReference>
<dbReference type="Pfam" id="PF12802">
    <property type="entry name" value="MarR_2"/>
    <property type="match status" value="1"/>
</dbReference>
<reference evidence="6" key="1">
    <citation type="journal article" date="2019" name="Int. J. Syst. Evol. Microbiol.">
        <title>The Global Catalogue of Microorganisms (GCM) 10K type strain sequencing project: providing services to taxonomists for standard genome sequencing and annotation.</title>
        <authorList>
            <consortium name="The Broad Institute Genomics Platform"/>
            <consortium name="The Broad Institute Genome Sequencing Center for Infectious Disease"/>
            <person name="Wu L."/>
            <person name="Ma J."/>
        </authorList>
    </citation>
    <scope>NUCLEOTIDE SEQUENCE [LARGE SCALE GENOMIC DNA]</scope>
    <source>
        <strain evidence="6">JCM 9377</strain>
    </source>
</reference>
<dbReference type="InterPro" id="IPR039422">
    <property type="entry name" value="MarR/SlyA-like"/>
</dbReference>